<keyword evidence="3" id="KW-0285">Flavoprotein</keyword>
<evidence type="ECO:0000313" key="8">
    <source>
        <dbReference type="EMBL" id="ODH35368.1"/>
    </source>
</evidence>
<evidence type="ECO:0000313" key="9">
    <source>
        <dbReference type="Proteomes" id="UP000242814"/>
    </source>
</evidence>
<dbReference type="VEuPathDB" id="FungiDB:PABG_06485"/>
<keyword evidence="5" id="KW-0560">Oxidoreductase</keyword>
<keyword evidence="4 6" id="KW-0274">FAD</keyword>
<proteinExistence type="inferred from homology"/>
<feature type="binding site" evidence="6">
    <location>
        <position position="335"/>
    </location>
    <ligand>
        <name>D-dopa</name>
        <dbReference type="ChEBI" id="CHEBI:149689"/>
    </ligand>
</feature>
<gene>
    <name evidence="8" type="ORF">ACO22_02941</name>
</gene>
<feature type="domain" description="FAD dependent oxidoreductase" evidence="7">
    <location>
        <begin position="25"/>
        <end position="347"/>
    </location>
</feature>
<evidence type="ECO:0000256" key="4">
    <source>
        <dbReference type="ARBA" id="ARBA00022827"/>
    </source>
</evidence>
<organism evidence="8 9">
    <name type="scientific">Paracoccidioides brasiliensis</name>
    <dbReference type="NCBI Taxonomy" id="121759"/>
    <lineage>
        <taxon>Eukaryota</taxon>
        <taxon>Fungi</taxon>
        <taxon>Dikarya</taxon>
        <taxon>Ascomycota</taxon>
        <taxon>Pezizomycotina</taxon>
        <taxon>Eurotiomycetes</taxon>
        <taxon>Eurotiomycetidae</taxon>
        <taxon>Onygenales</taxon>
        <taxon>Ajellomycetaceae</taxon>
        <taxon>Paracoccidioides</taxon>
    </lineage>
</organism>
<sequence>MANPAKQTVVVVVVVIGSVGSVPRAGVIGVSSALTLLETLPRQKYHIILVSEFFSTDGLNPSYPSTLAGAHYRPIPATTPRLEYEAKLGRTTYNRFKQLAAYHPEFGVKFMEGIDYVSGEAVPSYKALLPDYTSVDGFRILKPSEMPEGVEFGARYESYSLDPEVYMVHLLRRFKLAGGEVRRMHLNAVEEAFEINGSRGVRMVVNCTGVGINDPKSFIIKGQACLVSNPCDKTITRQLADGRWSFLVPRPLNGGTVVGGTKQPNDWNPEPSPAVREQLLEDAANLYPAILNKEGKFDVIRDILGRRPAREGDMRLELETLPNDRNVIHAYGVAGRGFELSWGIAGEVLKMAHEVLDMEQCRSKL</sequence>
<dbReference type="SUPFAM" id="SSF54373">
    <property type="entry name" value="FAD-linked reductases, C-terminal domain"/>
    <property type="match status" value="1"/>
</dbReference>
<dbReference type="PROSITE" id="PS00677">
    <property type="entry name" value="DAO"/>
    <property type="match status" value="1"/>
</dbReference>
<protein>
    <recommendedName>
        <fullName evidence="7">FAD dependent oxidoreductase domain-containing protein</fullName>
    </recommendedName>
</protein>
<comment type="cofactor">
    <cofactor evidence="1 6">
        <name>FAD</name>
        <dbReference type="ChEBI" id="CHEBI:57692"/>
    </cofactor>
</comment>
<dbReference type="InterPro" id="IPR023209">
    <property type="entry name" value="DAO"/>
</dbReference>
<evidence type="ECO:0000256" key="1">
    <source>
        <dbReference type="ARBA" id="ARBA00001974"/>
    </source>
</evidence>
<dbReference type="Proteomes" id="UP000242814">
    <property type="component" value="Unassembled WGS sequence"/>
</dbReference>
<comment type="similarity">
    <text evidence="2">Belongs to the DAMOX/DASOX family.</text>
</comment>
<dbReference type="AlphaFoldDB" id="A0A1D2JHA3"/>
<dbReference type="PANTHER" id="PTHR11530:SF26">
    <property type="entry name" value="FAD DEPENDENT OXIDOREDUCTASE SUPERFAMILY (AFU_ORTHOLOGUE AFUA_5G13940)"/>
    <property type="match status" value="1"/>
</dbReference>
<dbReference type="InterPro" id="IPR006076">
    <property type="entry name" value="FAD-dep_OxRdtase"/>
</dbReference>
<feature type="binding site" evidence="6">
    <location>
        <position position="307"/>
    </location>
    <ligand>
        <name>D-dopa</name>
        <dbReference type="ChEBI" id="CHEBI:149689"/>
    </ligand>
</feature>
<dbReference type="PIRSF" id="PIRSF000189">
    <property type="entry name" value="D-aa_oxidase"/>
    <property type="match status" value="1"/>
</dbReference>
<reference evidence="8 9" key="1">
    <citation type="submission" date="2016-06" db="EMBL/GenBank/DDBJ databases">
        <authorList>
            <person name="Kjaerup R.B."/>
            <person name="Dalgaard T.S."/>
            <person name="Juul-Madsen H.R."/>
        </authorList>
    </citation>
    <scope>NUCLEOTIDE SEQUENCE [LARGE SCALE GENOMIC DNA]</scope>
    <source>
        <strain evidence="8 9">Pb300</strain>
    </source>
</reference>
<dbReference type="GO" id="GO:0019478">
    <property type="term" value="P:D-amino acid catabolic process"/>
    <property type="evidence" value="ECO:0007669"/>
    <property type="project" value="TreeGrafter"/>
</dbReference>
<feature type="binding site" evidence="6">
    <location>
        <position position="189"/>
    </location>
    <ligand>
        <name>FAD</name>
        <dbReference type="ChEBI" id="CHEBI:57692"/>
    </ligand>
</feature>
<dbReference type="InterPro" id="IPR006181">
    <property type="entry name" value="D-amino_acid_oxidase_CS"/>
</dbReference>
<evidence type="ECO:0000256" key="3">
    <source>
        <dbReference type="ARBA" id="ARBA00022630"/>
    </source>
</evidence>
<dbReference type="Gene3D" id="3.40.50.720">
    <property type="entry name" value="NAD(P)-binding Rossmann-like Domain"/>
    <property type="match status" value="1"/>
</dbReference>
<accession>A0A1D2JHA3</accession>
<dbReference type="EMBL" id="LZYO01000096">
    <property type="protein sequence ID" value="ODH35368.1"/>
    <property type="molecule type" value="Genomic_DNA"/>
</dbReference>
<dbReference type="PANTHER" id="PTHR11530">
    <property type="entry name" value="D-AMINO ACID OXIDASE"/>
    <property type="match status" value="1"/>
</dbReference>
<feature type="binding site" evidence="6">
    <location>
        <position position="208"/>
    </location>
    <ligand>
        <name>FAD</name>
        <dbReference type="ChEBI" id="CHEBI:57692"/>
    </ligand>
</feature>
<evidence type="ECO:0000256" key="5">
    <source>
        <dbReference type="ARBA" id="ARBA00023002"/>
    </source>
</evidence>
<name>A0A1D2JHA3_PARBR</name>
<dbReference type="Gene3D" id="3.30.9.10">
    <property type="entry name" value="D-Amino Acid Oxidase, subunit A, domain 2"/>
    <property type="match status" value="1"/>
</dbReference>
<dbReference type="VEuPathDB" id="FungiDB:PADG_07944"/>
<dbReference type="SUPFAM" id="SSF51971">
    <property type="entry name" value="Nucleotide-binding domain"/>
    <property type="match status" value="1"/>
</dbReference>
<evidence type="ECO:0000256" key="2">
    <source>
        <dbReference type="ARBA" id="ARBA00006730"/>
    </source>
</evidence>
<dbReference type="GO" id="GO:0071949">
    <property type="term" value="F:FAD binding"/>
    <property type="evidence" value="ECO:0007669"/>
    <property type="project" value="InterPro"/>
</dbReference>
<dbReference type="GO" id="GO:0003884">
    <property type="term" value="F:D-amino-acid oxidase activity"/>
    <property type="evidence" value="ECO:0007669"/>
    <property type="project" value="InterPro"/>
</dbReference>
<comment type="caution">
    <text evidence="8">The sequence shown here is derived from an EMBL/GenBank/DDBJ whole genome shotgun (WGS) entry which is preliminary data.</text>
</comment>
<evidence type="ECO:0000259" key="7">
    <source>
        <dbReference type="Pfam" id="PF01266"/>
    </source>
</evidence>
<evidence type="ECO:0000256" key="6">
    <source>
        <dbReference type="PIRSR" id="PIRSR000189-1"/>
    </source>
</evidence>
<dbReference type="GO" id="GO:0005737">
    <property type="term" value="C:cytoplasm"/>
    <property type="evidence" value="ECO:0007669"/>
    <property type="project" value="TreeGrafter"/>
</dbReference>
<dbReference type="Pfam" id="PF01266">
    <property type="entry name" value="DAO"/>
    <property type="match status" value="1"/>
</dbReference>